<gene>
    <name evidence="2" type="ORF">g.14121</name>
    <name evidence="3" type="ORF">g.14122</name>
</gene>
<keyword evidence="1" id="KW-0732">Signal</keyword>
<protein>
    <recommendedName>
        <fullName evidence="4">Lipocalin/cytosolic fatty-acid binding domain-containing protein</fullName>
    </recommendedName>
</protein>
<evidence type="ECO:0000256" key="1">
    <source>
        <dbReference type="SAM" id="SignalP"/>
    </source>
</evidence>
<reference evidence="2" key="1">
    <citation type="submission" date="2015-11" db="EMBL/GenBank/DDBJ databases">
        <title>De novo transcriptome assembly of four potential Pierce s Disease insect vectors from Arizona vineyards.</title>
        <authorList>
            <person name="Tassone E.E."/>
        </authorList>
    </citation>
    <scope>NUCLEOTIDE SEQUENCE</scope>
</reference>
<dbReference type="EMBL" id="GECU01009456">
    <property type="protein sequence ID" value="JAS98250.1"/>
    <property type="molecule type" value="Transcribed_RNA"/>
</dbReference>
<evidence type="ECO:0000313" key="2">
    <source>
        <dbReference type="EMBL" id="JAS86705.1"/>
    </source>
</evidence>
<name>A0A1B6IIG7_9HEMI</name>
<accession>A0A1B6IIG7</accession>
<dbReference type="AlphaFoldDB" id="A0A1B6IIG7"/>
<feature type="chain" id="PRO_5008585085" description="Lipocalin/cytosolic fatty-acid binding domain-containing protein" evidence="1">
    <location>
        <begin position="23"/>
        <end position="183"/>
    </location>
</feature>
<evidence type="ECO:0008006" key="4">
    <source>
        <dbReference type="Google" id="ProtNLM"/>
    </source>
</evidence>
<evidence type="ECO:0000313" key="3">
    <source>
        <dbReference type="EMBL" id="JAS98250.1"/>
    </source>
</evidence>
<proteinExistence type="predicted"/>
<sequence length="183" mass="20589">MALKLELLVYIALSIQAHLVKSQSKCDRSIIENIYAYWSRCGPPSDLLSTLSSCDKVNEIGTTSCFYPEEVKCVSYTIIDSYASVTVTYEDRDDEHFTEILQETEPGILYEKETGSKIYVIFFTEGIFATYICSDTAPEGKPVGIISAIHGNEINQEYVHIAEGILELVDERLSIEDWKSCDC</sequence>
<feature type="signal peptide" evidence="1">
    <location>
        <begin position="1"/>
        <end position="22"/>
    </location>
</feature>
<organism evidence="2">
    <name type="scientific">Homalodisca liturata</name>
    <dbReference type="NCBI Taxonomy" id="320908"/>
    <lineage>
        <taxon>Eukaryota</taxon>
        <taxon>Metazoa</taxon>
        <taxon>Ecdysozoa</taxon>
        <taxon>Arthropoda</taxon>
        <taxon>Hexapoda</taxon>
        <taxon>Insecta</taxon>
        <taxon>Pterygota</taxon>
        <taxon>Neoptera</taxon>
        <taxon>Paraneoptera</taxon>
        <taxon>Hemiptera</taxon>
        <taxon>Auchenorrhyncha</taxon>
        <taxon>Membracoidea</taxon>
        <taxon>Cicadellidae</taxon>
        <taxon>Cicadellinae</taxon>
        <taxon>Proconiini</taxon>
        <taxon>Homalodisca</taxon>
    </lineage>
</organism>
<dbReference type="EMBL" id="GECU01021001">
    <property type="protein sequence ID" value="JAS86705.1"/>
    <property type="molecule type" value="Transcribed_RNA"/>
</dbReference>